<organism evidence="4 5">
    <name type="scientific">Clostridium saccharoperbutylacetonicum N1-4(HMT)</name>
    <dbReference type="NCBI Taxonomy" id="931276"/>
    <lineage>
        <taxon>Bacteria</taxon>
        <taxon>Bacillati</taxon>
        <taxon>Bacillota</taxon>
        <taxon>Clostridia</taxon>
        <taxon>Eubacteriales</taxon>
        <taxon>Clostridiaceae</taxon>
        <taxon>Clostridium</taxon>
    </lineage>
</organism>
<accession>M1M7X2</accession>
<keyword evidence="5" id="KW-1185">Reference proteome</keyword>
<protein>
    <submittedName>
        <fullName evidence="4">Type VII secretion protein EssB</fullName>
    </submittedName>
</protein>
<reference evidence="4 5" key="1">
    <citation type="submission" date="2013-02" db="EMBL/GenBank/DDBJ databases">
        <title>Genome sequence of Clostridium saccharoperbutylacetonicum N1-4(HMT).</title>
        <authorList>
            <person name="Poehlein A."/>
            <person name="Daniel R."/>
        </authorList>
    </citation>
    <scope>NUCLEOTIDE SEQUENCE [LARGE SCALE GENOMIC DNA]</scope>
    <source>
        <strain evidence="5">N1-4(HMT)</strain>
    </source>
</reference>
<feature type="compositionally biased region" description="Basic and acidic residues" evidence="2">
    <location>
        <begin position="387"/>
        <end position="397"/>
    </location>
</feature>
<dbReference type="Gene3D" id="1.25.40.680">
    <property type="entry name" value="Type VII secretion system EssB, C-terminal-like domain"/>
    <property type="match status" value="1"/>
</dbReference>
<evidence type="ECO:0000313" key="5">
    <source>
        <dbReference type="Proteomes" id="UP000011728"/>
    </source>
</evidence>
<feature type="region of interest" description="Disordered" evidence="2">
    <location>
        <begin position="363"/>
        <end position="410"/>
    </location>
</feature>
<dbReference type="InterPro" id="IPR018778">
    <property type="entry name" value="T7SS_EssB"/>
</dbReference>
<feature type="coiled-coil region" evidence="1">
    <location>
        <begin position="162"/>
        <end position="193"/>
    </location>
</feature>
<dbReference type="STRING" id="36745.CLSAP_02380"/>
<dbReference type="NCBIfam" id="TIGR03926">
    <property type="entry name" value="T7_EssB"/>
    <property type="match status" value="1"/>
</dbReference>
<dbReference type="Gene3D" id="1.10.510.10">
    <property type="entry name" value="Transferase(Phosphotransferase) domain 1"/>
    <property type="match status" value="1"/>
</dbReference>
<dbReference type="OrthoDB" id="4975281at2"/>
<feature type="compositionally biased region" description="Polar residues" evidence="2">
    <location>
        <begin position="363"/>
        <end position="373"/>
    </location>
</feature>
<dbReference type="eggNOG" id="COG4499">
    <property type="taxonomic scope" value="Bacteria"/>
</dbReference>
<sequence length="410" mass="47784">MNDNKLEVVLKISDLKAKNSIEINRIAYEHRYLVPCELDIQEEEVKFIYDLNGLKLFSEIKNAKLVDKLRVAINISDLFEVLDEYSFDLNPNNLYCDYNFNVKILGRDIKLEEEIINYEEMVLEYKSIIGYIFNYEYSYDDFYNGGLDLIKANKHIKKYALLNSIKEIRDELLVELQEQERNQRENYIEIKLRSLKIRKYSIVGMSIIILGLLVYMIYNSIFLNPYYLNIIKANNYYMTKDYEGVIKSLESTRGLKLDKESKYKLAYSYIISENLSDAQKKNIIANLDAKSDENILDYWIALGKSKYDEAIDLSKKLQDDELTLYALLNKDKYIQDNNKMTGEEKQKEKEAIKSEIDKLTKELNGNNTFQKNSVNDKKAENTNGNSTKEEVAKDKNSSESSGLSLVPSSN</sequence>
<feature type="compositionally biased region" description="Low complexity" evidence="2">
    <location>
        <begin position="398"/>
        <end position="410"/>
    </location>
</feature>
<name>M1M7X2_9CLOT</name>
<evidence type="ECO:0000313" key="4">
    <source>
        <dbReference type="EMBL" id="AGF54059.1"/>
    </source>
</evidence>
<keyword evidence="3" id="KW-0812">Transmembrane</keyword>
<evidence type="ECO:0000256" key="1">
    <source>
        <dbReference type="SAM" id="Coils"/>
    </source>
</evidence>
<dbReference type="HOGENOM" id="CLU_049737_1_1_9"/>
<evidence type="ECO:0000256" key="2">
    <source>
        <dbReference type="SAM" id="MobiDB-lite"/>
    </source>
</evidence>
<evidence type="ECO:0000256" key="3">
    <source>
        <dbReference type="SAM" id="Phobius"/>
    </source>
</evidence>
<keyword evidence="3" id="KW-1133">Transmembrane helix</keyword>
<gene>
    <name evidence="4" type="primary">essB</name>
    <name evidence="4" type="ORF">Cspa_c02410</name>
</gene>
<keyword evidence="3" id="KW-0472">Membrane</keyword>
<dbReference type="KEGG" id="csr:Cspa_c02410"/>
<dbReference type="InterPro" id="IPR042565">
    <property type="entry name" value="T7SS_EssB_C"/>
</dbReference>
<dbReference type="Proteomes" id="UP000011728">
    <property type="component" value="Chromosome"/>
</dbReference>
<dbReference type="RefSeq" id="WP_015390385.1">
    <property type="nucleotide sequence ID" value="NC_020291.1"/>
</dbReference>
<feature type="transmembrane region" description="Helical" evidence="3">
    <location>
        <begin position="200"/>
        <end position="218"/>
    </location>
</feature>
<dbReference type="PATRIC" id="fig|931276.5.peg.216"/>
<keyword evidence="1" id="KW-0175">Coiled coil</keyword>
<dbReference type="Pfam" id="PF10140">
    <property type="entry name" value="YukC"/>
    <property type="match status" value="1"/>
</dbReference>
<dbReference type="AlphaFoldDB" id="M1M7X2"/>
<dbReference type="EMBL" id="CP004121">
    <property type="protein sequence ID" value="AGF54059.1"/>
    <property type="molecule type" value="Genomic_DNA"/>
</dbReference>
<proteinExistence type="predicted"/>